<sequence length="168" mass="18459">MCQEPDIAAHRHAGTEADSAPRHSIWTGDATEVISFLSDKEVRCPGWLGGDVEEVERSTEQESRHGNLWGTYHCTTSSLSFTGSFSLHRSPHTVVVKTCSLLGGGVHRLTTTATRPEIQNRPAATYIWPPCISIMTGTQAMLMATMKTTKSLPTTISSREEARFRSIL</sequence>
<evidence type="ECO:0000313" key="2">
    <source>
        <dbReference type="EMBL" id="KAG9348798.1"/>
    </source>
</evidence>
<accession>A0A8T2PH41</accession>
<name>A0A8T2PH41_9TELE</name>
<feature type="compositionally biased region" description="Basic and acidic residues" evidence="1">
    <location>
        <begin position="7"/>
        <end position="21"/>
    </location>
</feature>
<dbReference type="Proteomes" id="UP000824540">
    <property type="component" value="Unassembled WGS sequence"/>
</dbReference>
<organism evidence="2 3">
    <name type="scientific">Albula glossodonta</name>
    <name type="common">roundjaw bonefish</name>
    <dbReference type="NCBI Taxonomy" id="121402"/>
    <lineage>
        <taxon>Eukaryota</taxon>
        <taxon>Metazoa</taxon>
        <taxon>Chordata</taxon>
        <taxon>Craniata</taxon>
        <taxon>Vertebrata</taxon>
        <taxon>Euteleostomi</taxon>
        <taxon>Actinopterygii</taxon>
        <taxon>Neopterygii</taxon>
        <taxon>Teleostei</taxon>
        <taxon>Albuliformes</taxon>
        <taxon>Albulidae</taxon>
        <taxon>Albula</taxon>
    </lineage>
</organism>
<gene>
    <name evidence="2" type="ORF">JZ751_029115</name>
</gene>
<keyword evidence="3" id="KW-1185">Reference proteome</keyword>
<feature type="region of interest" description="Disordered" evidence="1">
    <location>
        <begin position="1"/>
        <end position="22"/>
    </location>
</feature>
<proteinExistence type="predicted"/>
<reference evidence="2" key="1">
    <citation type="thesis" date="2021" institute="BYU ScholarsArchive" country="Provo, UT, USA">
        <title>Applications of and Algorithms for Genome Assembly and Genomic Analyses with an Emphasis on Marine Teleosts.</title>
        <authorList>
            <person name="Pickett B.D."/>
        </authorList>
    </citation>
    <scope>NUCLEOTIDE SEQUENCE</scope>
    <source>
        <strain evidence="2">HI-2016</strain>
    </source>
</reference>
<evidence type="ECO:0000256" key="1">
    <source>
        <dbReference type="SAM" id="MobiDB-lite"/>
    </source>
</evidence>
<comment type="caution">
    <text evidence="2">The sequence shown here is derived from an EMBL/GenBank/DDBJ whole genome shotgun (WGS) entry which is preliminary data.</text>
</comment>
<evidence type="ECO:0000313" key="3">
    <source>
        <dbReference type="Proteomes" id="UP000824540"/>
    </source>
</evidence>
<dbReference type="AlphaFoldDB" id="A0A8T2PH41"/>
<dbReference type="EMBL" id="JAFBMS010000010">
    <property type="protein sequence ID" value="KAG9348798.1"/>
    <property type="molecule type" value="Genomic_DNA"/>
</dbReference>
<protein>
    <submittedName>
        <fullName evidence="2">Uncharacterized protein</fullName>
    </submittedName>
</protein>